<keyword evidence="10 15" id="KW-0460">Magnesium</keyword>
<evidence type="ECO:0000256" key="13">
    <source>
        <dbReference type="ARBA" id="ARBA00025634"/>
    </source>
</evidence>
<keyword evidence="7 15" id="KW-0028">Amino-acid biosynthesis</keyword>
<dbReference type="InterPro" id="IPR015890">
    <property type="entry name" value="Chorismate_C"/>
</dbReference>
<protein>
    <recommendedName>
        <fullName evidence="6 15">Anthranilate synthase component 1</fullName>
        <ecNumber evidence="5 15">4.1.3.27</ecNumber>
    </recommendedName>
</protein>
<keyword evidence="9 15" id="KW-0822">Tryptophan biosynthesis</keyword>
<dbReference type="Proteomes" id="UP000680670">
    <property type="component" value="Unassembled WGS sequence"/>
</dbReference>
<dbReference type="PANTHER" id="PTHR11236:SF48">
    <property type="entry name" value="ISOCHORISMATE SYNTHASE MENF"/>
    <property type="match status" value="1"/>
</dbReference>
<sequence length="490" mass="54946">MRYRVNVLGVRPQKQKSLKKKGKWTLNTTAKNISMKMTKLNADVLTPITVFLRLEGTKKFLLESSLKHNEQGRYSFIGVNPIKEFTAEGEIAKVISSDGKELLKEAGLPLKTLQKVLPKVKADLPFPFYGGAVGYVGYDAIRQYEDIGGVLEDEIGMPDIHFLVYEDVIVFDHLAQSIYILAIDLDGKRSEEQLELRVAEIESQIFQGKVDESLEAYEIEFQPQLEKEEFMARIQKAKDCVLAGEVEQVVLSQRMSGKVKANPFHFYRVLRNSNPSPYMFFVDFGEYVVLGASPESFIKSKGQQMSTNPIAGTRRRGRTEEEDKALAVELLSDAKELSEHRMLIDLSREDMKKICVPETIQVLKEMKIEFYRHVMHIVSELEGTLAEGKTGLDALISCLPAGTVSGSPKVRAMQIINELEDVKRGVYSGALGYVNANGDVDFALAIRSLVIKNDRAYLQAGAGIVHDSKVELEYKETINKANGLLKARPM</sequence>
<proteinExistence type="inferred from homology"/>
<keyword evidence="12 15" id="KW-0456">Lyase</keyword>
<dbReference type="PRINTS" id="PR00095">
    <property type="entry name" value="ANTSNTHASEI"/>
</dbReference>
<dbReference type="NCBIfam" id="TIGR00564">
    <property type="entry name" value="trpE_most"/>
    <property type="match status" value="1"/>
</dbReference>
<dbReference type="InterPro" id="IPR005801">
    <property type="entry name" value="ADC_synthase"/>
</dbReference>
<feature type="domain" description="Chorismate-utilising enzyme C-terminal" evidence="16">
    <location>
        <begin position="227"/>
        <end position="480"/>
    </location>
</feature>
<dbReference type="Pfam" id="PF00425">
    <property type="entry name" value="Chorismate_bind"/>
    <property type="match status" value="1"/>
</dbReference>
<dbReference type="InterPro" id="IPR006805">
    <property type="entry name" value="Anth_synth_I_N"/>
</dbReference>
<dbReference type="SUPFAM" id="SSF56322">
    <property type="entry name" value="ADC synthase"/>
    <property type="match status" value="1"/>
</dbReference>
<evidence type="ECO:0000313" key="19">
    <source>
        <dbReference type="Proteomes" id="UP000680670"/>
    </source>
</evidence>
<comment type="cofactor">
    <cofactor evidence="1 15">
        <name>Mg(2+)</name>
        <dbReference type="ChEBI" id="CHEBI:18420"/>
    </cofactor>
</comment>
<keyword evidence="8 15" id="KW-0479">Metal-binding</keyword>
<dbReference type="InterPro" id="IPR019999">
    <property type="entry name" value="Anth_synth_I-like"/>
</dbReference>
<feature type="domain" description="Anthranilate synthase component I N-terminal" evidence="17">
    <location>
        <begin position="43"/>
        <end position="180"/>
    </location>
</feature>
<name>A0ABQ4KXR1_SIMTE</name>
<dbReference type="Gene3D" id="3.60.120.10">
    <property type="entry name" value="Anthranilate synthase"/>
    <property type="match status" value="1"/>
</dbReference>
<evidence type="ECO:0000256" key="6">
    <source>
        <dbReference type="ARBA" id="ARBA00020653"/>
    </source>
</evidence>
<comment type="catalytic activity">
    <reaction evidence="14 15">
        <text>chorismate + L-glutamine = anthranilate + pyruvate + L-glutamate + H(+)</text>
        <dbReference type="Rhea" id="RHEA:21732"/>
        <dbReference type="ChEBI" id="CHEBI:15361"/>
        <dbReference type="ChEBI" id="CHEBI:15378"/>
        <dbReference type="ChEBI" id="CHEBI:16567"/>
        <dbReference type="ChEBI" id="CHEBI:29748"/>
        <dbReference type="ChEBI" id="CHEBI:29985"/>
        <dbReference type="ChEBI" id="CHEBI:58359"/>
        <dbReference type="EC" id="4.1.3.27"/>
    </reaction>
</comment>
<dbReference type="EMBL" id="BORJ01000006">
    <property type="protein sequence ID" value="GIN96820.1"/>
    <property type="molecule type" value="Genomic_DNA"/>
</dbReference>
<evidence type="ECO:0000256" key="12">
    <source>
        <dbReference type="ARBA" id="ARBA00023239"/>
    </source>
</evidence>
<reference evidence="18 19" key="1">
    <citation type="submission" date="2021-03" db="EMBL/GenBank/DDBJ databases">
        <title>Antimicrobial resistance genes in bacteria isolated from Japanese honey, and their potential for conferring macrolide and lincosamide resistance in the American foulbrood pathogen Paenibacillus larvae.</title>
        <authorList>
            <person name="Okamoto M."/>
            <person name="Kumagai M."/>
            <person name="Kanamori H."/>
            <person name="Takamatsu D."/>
        </authorList>
    </citation>
    <scope>NUCLEOTIDE SEQUENCE [LARGE SCALE GENOMIC DNA]</scope>
    <source>
        <strain evidence="18 19">J6TS1</strain>
    </source>
</reference>
<evidence type="ECO:0000256" key="1">
    <source>
        <dbReference type="ARBA" id="ARBA00001946"/>
    </source>
</evidence>
<accession>A0ABQ4KXR1</accession>
<comment type="similarity">
    <text evidence="3 15">Belongs to the anthranilate synthase component I family.</text>
</comment>
<evidence type="ECO:0000256" key="14">
    <source>
        <dbReference type="ARBA" id="ARBA00047683"/>
    </source>
</evidence>
<evidence type="ECO:0000313" key="18">
    <source>
        <dbReference type="EMBL" id="GIN96820.1"/>
    </source>
</evidence>
<comment type="pathway">
    <text evidence="2 15">Amino-acid biosynthesis; L-tryptophan biosynthesis; L-tryptophan from chorismate: step 1/5.</text>
</comment>
<dbReference type="Pfam" id="PF04715">
    <property type="entry name" value="Anth_synt_I_N"/>
    <property type="match status" value="1"/>
</dbReference>
<evidence type="ECO:0000259" key="16">
    <source>
        <dbReference type="Pfam" id="PF00425"/>
    </source>
</evidence>
<evidence type="ECO:0000256" key="11">
    <source>
        <dbReference type="ARBA" id="ARBA00023141"/>
    </source>
</evidence>
<keyword evidence="19" id="KW-1185">Reference proteome</keyword>
<gene>
    <name evidence="15 18" type="primary">trpE</name>
    <name evidence="18" type="ORF">J6TS1_26900</name>
</gene>
<comment type="caution">
    <text evidence="18">The sequence shown here is derived from an EMBL/GenBank/DDBJ whole genome shotgun (WGS) entry which is preliminary data.</text>
</comment>
<evidence type="ECO:0000256" key="2">
    <source>
        <dbReference type="ARBA" id="ARBA00004873"/>
    </source>
</evidence>
<evidence type="ECO:0000256" key="7">
    <source>
        <dbReference type="ARBA" id="ARBA00022605"/>
    </source>
</evidence>
<dbReference type="PANTHER" id="PTHR11236">
    <property type="entry name" value="AMINOBENZOATE/ANTHRANILATE SYNTHASE"/>
    <property type="match status" value="1"/>
</dbReference>
<evidence type="ECO:0000259" key="17">
    <source>
        <dbReference type="Pfam" id="PF04715"/>
    </source>
</evidence>
<evidence type="ECO:0000256" key="9">
    <source>
        <dbReference type="ARBA" id="ARBA00022822"/>
    </source>
</evidence>
<evidence type="ECO:0000256" key="10">
    <source>
        <dbReference type="ARBA" id="ARBA00022842"/>
    </source>
</evidence>
<comment type="subunit">
    <text evidence="4 15">Heterotetramer consisting of two non-identical subunits: a beta subunit (TrpG) and a large alpha subunit (TrpE).</text>
</comment>
<evidence type="ECO:0000256" key="5">
    <source>
        <dbReference type="ARBA" id="ARBA00012266"/>
    </source>
</evidence>
<evidence type="ECO:0000256" key="8">
    <source>
        <dbReference type="ARBA" id="ARBA00022723"/>
    </source>
</evidence>
<comment type="function">
    <text evidence="13 15">Part of a heterotetrameric complex that catalyzes the two-step biosynthesis of anthranilate, an intermediate in the biosynthesis of L-tryptophan. In the first step, the glutamine-binding beta subunit (TrpG) of anthranilate synthase (AS) provides the glutamine amidotransferase activity which generates ammonia as a substrate that, along with chorismate, is used in the second step, catalyzed by the large alpha subunit of AS (TrpE) to produce anthranilate. In the absence of TrpG, TrpE can synthesize anthranilate directly from chorismate and high concentrations of ammonia.</text>
</comment>
<evidence type="ECO:0000256" key="15">
    <source>
        <dbReference type="RuleBase" id="RU364045"/>
    </source>
</evidence>
<dbReference type="EC" id="4.1.3.27" evidence="5 15"/>
<dbReference type="InterPro" id="IPR005256">
    <property type="entry name" value="Anth_synth_I_PabB"/>
</dbReference>
<keyword evidence="11 15" id="KW-0057">Aromatic amino acid biosynthesis</keyword>
<evidence type="ECO:0000256" key="3">
    <source>
        <dbReference type="ARBA" id="ARBA00009562"/>
    </source>
</evidence>
<organism evidence="18 19">
    <name type="scientific">Siminovitchia terrae</name>
    <name type="common">Bacillus terrae</name>
    <dbReference type="NCBI Taxonomy" id="1914933"/>
    <lineage>
        <taxon>Bacteria</taxon>
        <taxon>Bacillati</taxon>
        <taxon>Bacillota</taxon>
        <taxon>Bacilli</taxon>
        <taxon>Bacillales</taxon>
        <taxon>Bacillaceae</taxon>
        <taxon>Siminovitchia</taxon>
    </lineage>
</organism>
<evidence type="ECO:0000256" key="4">
    <source>
        <dbReference type="ARBA" id="ARBA00011575"/>
    </source>
</evidence>